<feature type="region of interest" description="Disordered" evidence="21">
    <location>
        <begin position="271"/>
        <end position="362"/>
    </location>
</feature>
<evidence type="ECO:0000256" key="15">
    <source>
        <dbReference type="ARBA" id="ARBA00025728"/>
    </source>
</evidence>
<feature type="coiled-coil region" evidence="20">
    <location>
        <begin position="189"/>
        <end position="216"/>
    </location>
</feature>
<dbReference type="AGR" id="Xenbase:XB-GENE-943960"/>
<dbReference type="InterPro" id="IPR053963">
    <property type="entry name" value="XRCC4_C"/>
</dbReference>
<evidence type="ECO:0000256" key="16">
    <source>
        <dbReference type="ARBA" id="ARBA00053797"/>
    </source>
</evidence>
<dbReference type="Gene3D" id="2.170.210.10">
    <property type="entry name" value="DNA double-strand break repair and VJ recombination XRCC4, N-terminal"/>
    <property type="match status" value="1"/>
</dbReference>
<evidence type="ECO:0000256" key="9">
    <source>
        <dbReference type="ARBA" id="ARBA00022843"/>
    </source>
</evidence>
<name>Q6GR07_XENLA</name>
<dbReference type="PANTHER" id="PTHR28559">
    <property type="entry name" value="DNA REPAIR PROTEIN XRCC4"/>
    <property type="match status" value="1"/>
</dbReference>
<dbReference type="Pfam" id="PF21925">
    <property type="entry name" value="XRCC4_C"/>
    <property type="match status" value="1"/>
</dbReference>
<dbReference type="GO" id="GO:0032807">
    <property type="term" value="C:DNA ligase IV complex"/>
    <property type="evidence" value="ECO:0000318"/>
    <property type="project" value="GO_Central"/>
</dbReference>
<dbReference type="RefSeq" id="NP_001085360.1">
    <property type="nucleotide sequence ID" value="NM_001091891.1"/>
</dbReference>
<evidence type="ECO:0000313" key="28">
    <source>
        <dbReference type="Xenbase" id="XB-GENE-943960"/>
    </source>
</evidence>
<evidence type="ECO:0000256" key="11">
    <source>
        <dbReference type="ARBA" id="ARBA00023125"/>
    </source>
</evidence>
<keyword evidence="10 20" id="KW-0175">Coiled coil</keyword>
<evidence type="ECO:0000256" key="17">
    <source>
        <dbReference type="ARBA" id="ARBA00061809"/>
    </source>
</evidence>
<evidence type="ECO:0000256" key="1">
    <source>
        <dbReference type="ARBA" id="ARBA00004123"/>
    </source>
</evidence>
<evidence type="ECO:0000256" key="18">
    <source>
        <dbReference type="ARBA" id="ARBA00068198"/>
    </source>
</evidence>
<accession>Q6GR07</accession>
<dbReference type="CTD" id="443786"/>
<evidence type="ECO:0000256" key="2">
    <source>
        <dbReference type="ARBA" id="ARBA00004286"/>
    </source>
</evidence>
<comment type="function">
    <text evidence="16">Acts as an activator of the phospholipid scramblase activity of XKR4. This form, which is generated upon caspase-3 (CASP3) cleavage, translocates into the cytoplasm and interacts with XKR4, thereby promoting phosphatidylserine scramblase activity of XKR4 and leading to phosphatidylserine exposure on apoptotic cell surface.</text>
</comment>
<comment type="similarity">
    <text evidence="15">Belongs to the XRCC4-XLF family. XRCC4 subfamily.</text>
</comment>
<dbReference type="InterPro" id="IPR009089">
    <property type="entry name" value="XRCC4_N_sf"/>
</dbReference>
<keyword evidence="7" id="KW-0597">Phosphoprotein</keyword>
<evidence type="ECO:0000259" key="22">
    <source>
        <dbReference type="Pfam" id="PF06632"/>
    </source>
</evidence>
<feature type="compositionally biased region" description="Polar residues" evidence="21">
    <location>
        <begin position="335"/>
        <end position="351"/>
    </location>
</feature>
<dbReference type="CDD" id="cd22283">
    <property type="entry name" value="HD_XRCC4_N"/>
    <property type="match status" value="1"/>
</dbReference>
<dbReference type="FunFam" id="2.170.210.10:FF:000002">
    <property type="entry name" value="DNA repair protein XRCC4"/>
    <property type="match status" value="1"/>
</dbReference>
<evidence type="ECO:0000256" key="10">
    <source>
        <dbReference type="ARBA" id="ARBA00023054"/>
    </source>
</evidence>
<keyword evidence="9" id="KW-0832">Ubl conjugation</keyword>
<dbReference type="GO" id="GO:0006303">
    <property type="term" value="P:double-strand break repair via nonhomologous end joining"/>
    <property type="evidence" value="ECO:0000318"/>
    <property type="project" value="GO_Central"/>
</dbReference>
<dbReference type="Pfam" id="PF21924">
    <property type="entry name" value="XRCC4_CC"/>
    <property type="match status" value="1"/>
</dbReference>
<evidence type="ECO:0000256" key="13">
    <source>
        <dbReference type="ARBA" id="ARBA00023204"/>
    </source>
</evidence>
<dbReference type="InterPro" id="IPR053961">
    <property type="entry name" value="XRCC4_N"/>
</dbReference>
<dbReference type="KEGG" id="xla:443786"/>
<dbReference type="EMBL" id="BC071127">
    <property type="protein sequence ID" value="AAH71127.1"/>
    <property type="molecule type" value="mRNA"/>
</dbReference>
<evidence type="ECO:0000256" key="7">
    <source>
        <dbReference type="ARBA" id="ARBA00022553"/>
    </source>
</evidence>
<dbReference type="FunFam" id="1.20.5.370:FF:000011">
    <property type="entry name" value="DNA repair protein XRCC4 isoform X2"/>
    <property type="match status" value="1"/>
</dbReference>
<dbReference type="Gene3D" id="1.20.5.370">
    <property type="match status" value="1"/>
</dbReference>
<dbReference type="SUPFAM" id="SSF58022">
    <property type="entry name" value="XRCC4, C-terminal oligomerization domain"/>
    <property type="match status" value="1"/>
</dbReference>
<dbReference type="GO" id="GO:0005958">
    <property type="term" value="C:DNA-dependent protein kinase-DNA ligase 4 complex"/>
    <property type="evidence" value="ECO:0000318"/>
    <property type="project" value="GO_Central"/>
</dbReference>
<comment type="subunit">
    <text evidence="17">Interacts with XKR4; interacts with the processed form of XKR4, which is cleaved by caspase.</text>
</comment>
<evidence type="ECO:0000256" key="20">
    <source>
        <dbReference type="SAM" id="Coils"/>
    </source>
</evidence>
<dbReference type="InterPro" id="IPR053962">
    <property type="entry name" value="XRCC4_CC"/>
</dbReference>
<evidence type="ECO:0000256" key="6">
    <source>
        <dbReference type="ARBA" id="ARBA00022499"/>
    </source>
</evidence>
<keyword evidence="26" id="KW-1185">Reference proteome</keyword>
<sequence length="362" mass="40724">MEKKIRSICISSYPGAIYFLQIAWKKDLGDGFTVALTDGHSAWTGEVSQEDVSQEAKDMEMERSNYVEELRKALIMTALPANKYNFDLLEDRENPEIYHFTYEKTLKEVAFKLGSTKLKSVQNPAHVIKELISYCLGCTAELYSRNEHLQKENERLQCDWNDMHAQLEKFVDGKEELEQTLYTQFTCVLNEKKAKIRNLKEKLSEAQERLKQKSEDSAPVDTLAASEMKYDAFGGSTDEEQESPAVASKTGKEHLLSRVLCCINACPSSGLVSKSNPAAKSQRRSLVIDDAPDVAPSRKRRQRGQKTFYTDVVANTTKTSNEETQRCNPAPAQSVGKTFSTEGTSSQTLKNTPDPDDLFSDI</sequence>
<evidence type="ECO:0000256" key="3">
    <source>
        <dbReference type="ARBA" id="ARBA00004496"/>
    </source>
</evidence>
<evidence type="ECO:0000256" key="21">
    <source>
        <dbReference type="SAM" id="MobiDB-lite"/>
    </source>
</evidence>
<dbReference type="SUPFAM" id="SSF50809">
    <property type="entry name" value="XRCC4, N-terminal domain"/>
    <property type="match status" value="1"/>
</dbReference>
<dbReference type="InterPro" id="IPR010585">
    <property type="entry name" value="DNA_repair_prot_XRCC4"/>
</dbReference>
<feature type="compositionally biased region" description="Polar residues" evidence="21">
    <location>
        <begin position="305"/>
        <end position="319"/>
    </location>
</feature>
<keyword evidence="8" id="KW-0227">DNA damage</keyword>
<keyword evidence="4" id="KW-0158">Chromosome</keyword>
<reference evidence="27" key="3">
    <citation type="submission" date="2025-04" db="UniProtKB">
        <authorList>
            <consortium name="RefSeq"/>
        </authorList>
    </citation>
    <scope>IDENTIFICATION</scope>
</reference>
<keyword evidence="11" id="KW-0238">DNA-binding</keyword>
<dbReference type="Pfam" id="PF06632">
    <property type="entry name" value="XRCC4"/>
    <property type="match status" value="1"/>
</dbReference>
<evidence type="ECO:0000259" key="24">
    <source>
        <dbReference type="Pfam" id="PF21925"/>
    </source>
</evidence>
<evidence type="ECO:0000256" key="8">
    <source>
        <dbReference type="ARBA" id="ARBA00022763"/>
    </source>
</evidence>
<keyword evidence="6" id="KW-1017">Isopeptide bond</keyword>
<gene>
    <name evidence="27 28" type="primary">xrcc4.L</name>
    <name evidence="25" type="synonym">MGC81443</name>
    <name evidence="27" type="synonym">xrcc4</name>
</gene>
<dbReference type="GO" id="GO:0033152">
    <property type="term" value="P:immunoglobulin V(D)J recombination"/>
    <property type="evidence" value="ECO:0000318"/>
    <property type="project" value="GO_Central"/>
</dbReference>
<evidence type="ECO:0000313" key="25">
    <source>
        <dbReference type="EMBL" id="AAH71127.1"/>
    </source>
</evidence>
<keyword evidence="14" id="KW-0539">Nucleus</keyword>
<dbReference type="AlphaFoldDB" id="Q6GR07"/>
<reference evidence="27" key="1">
    <citation type="journal article" date="2002" name="Dev. Dyn.">
        <title>Genetic and genomic tools for Xenopus research: The NIH Xenopus initiative.</title>
        <authorList>
            <person name="Klein S.L."/>
            <person name="Strausberg R.L."/>
            <person name="Wagner L."/>
            <person name="Pontius J."/>
            <person name="Clifton S.W."/>
            <person name="Richardson P."/>
        </authorList>
    </citation>
    <scope>NUCLEOTIDE SEQUENCE</scope>
</reference>
<keyword evidence="5" id="KW-0963">Cytoplasm</keyword>
<dbReference type="InterPro" id="IPR014751">
    <property type="entry name" value="XRCC4-like_C"/>
</dbReference>
<feature type="domain" description="XRCC4 C-terminal" evidence="24">
    <location>
        <begin position="225"/>
        <end position="360"/>
    </location>
</feature>
<feature type="domain" description="XRCC4 coiled-coil" evidence="23">
    <location>
        <begin position="122"/>
        <end position="199"/>
    </location>
</feature>
<feature type="domain" description="XRCC4 N-terminal" evidence="22">
    <location>
        <begin position="18"/>
        <end position="119"/>
    </location>
</feature>
<evidence type="ECO:0000313" key="27">
    <source>
        <dbReference type="RefSeq" id="NP_001085360.1"/>
    </source>
</evidence>
<organism evidence="25">
    <name type="scientific">Xenopus laevis</name>
    <name type="common">African clawed frog</name>
    <dbReference type="NCBI Taxonomy" id="8355"/>
    <lineage>
        <taxon>Eukaryota</taxon>
        <taxon>Metazoa</taxon>
        <taxon>Chordata</taxon>
        <taxon>Craniata</taxon>
        <taxon>Vertebrata</taxon>
        <taxon>Euteleostomi</taxon>
        <taxon>Amphibia</taxon>
        <taxon>Batrachia</taxon>
        <taxon>Anura</taxon>
        <taxon>Pipoidea</taxon>
        <taxon>Pipidae</taxon>
        <taxon>Xenopodinae</taxon>
        <taxon>Xenopus</taxon>
        <taxon>Xenopus</taxon>
    </lineage>
</organism>
<dbReference type="DNASU" id="443786"/>
<dbReference type="GO" id="GO:0003677">
    <property type="term" value="F:DNA binding"/>
    <property type="evidence" value="ECO:0007669"/>
    <property type="project" value="UniProtKB-KW"/>
</dbReference>
<dbReference type="Xenbase" id="XB-GENE-943960">
    <property type="gene designation" value="xrcc4.L"/>
</dbReference>
<dbReference type="InterPro" id="IPR038051">
    <property type="entry name" value="XRCC4-like_N_sf"/>
</dbReference>
<evidence type="ECO:0000256" key="12">
    <source>
        <dbReference type="ARBA" id="ARBA00023172"/>
    </source>
</evidence>
<evidence type="ECO:0000256" key="5">
    <source>
        <dbReference type="ARBA" id="ARBA00022490"/>
    </source>
</evidence>
<keyword evidence="12" id="KW-0233">DNA recombination</keyword>
<dbReference type="PANTHER" id="PTHR28559:SF1">
    <property type="entry name" value="DNA REPAIR PROTEIN XRCC4"/>
    <property type="match status" value="1"/>
</dbReference>
<dbReference type="Proteomes" id="UP000186698">
    <property type="component" value="Chromosome 1L"/>
</dbReference>
<evidence type="ECO:0000256" key="4">
    <source>
        <dbReference type="ARBA" id="ARBA00022454"/>
    </source>
</evidence>
<protein>
    <recommendedName>
        <fullName evidence="18">DNA repair protein XRCC4</fullName>
    </recommendedName>
    <alternativeName>
        <fullName evidence="19">X-ray repair cross-complementing protein 4</fullName>
    </alternativeName>
</protein>
<dbReference type="GeneID" id="443786"/>
<dbReference type="GO" id="GO:0005694">
    <property type="term" value="C:chromosome"/>
    <property type="evidence" value="ECO:0007669"/>
    <property type="project" value="UniProtKB-SubCell"/>
</dbReference>
<evidence type="ECO:0000256" key="19">
    <source>
        <dbReference type="ARBA" id="ARBA00079582"/>
    </source>
</evidence>
<dbReference type="OrthoDB" id="8064436at2759"/>
<evidence type="ECO:0000256" key="14">
    <source>
        <dbReference type="ARBA" id="ARBA00023242"/>
    </source>
</evidence>
<keyword evidence="13" id="KW-0234">DNA repair</keyword>
<proteinExistence type="evidence at transcript level"/>
<dbReference type="Bgee" id="443786">
    <property type="expression patterns" value="Expressed in lung and 19 other cell types or tissues"/>
</dbReference>
<dbReference type="GO" id="GO:0010165">
    <property type="term" value="P:response to X-ray"/>
    <property type="evidence" value="ECO:0000318"/>
    <property type="project" value="GO_Central"/>
</dbReference>
<evidence type="ECO:0000313" key="26">
    <source>
        <dbReference type="Proteomes" id="UP000186698"/>
    </source>
</evidence>
<comment type="subcellular location">
    <subcellularLocation>
        <location evidence="2">Chromosome</location>
    </subcellularLocation>
    <subcellularLocation>
        <location evidence="3">Cytoplasm</location>
    </subcellularLocation>
    <subcellularLocation>
        <location evidence="1">Nucleus</location>
    </subcellularLocation>
</comment>
<evidence type="ECO:0000259" key="23">
    <source>
        <dbReference type="Pfam" id="PF21924"/>
    </source>
</evidence>
<reference evidence="25" key="2">
    <citation type="submission" date="2004-05" db="EMBL/GenBank/DDBJ databases">
        <authorList>
            <consortium name="NIH - Xenopus Gene Collection (XGC) project"/>
        </authorList>
    </citation>
    <scope>NUCLEOTIDE SEQUENCE [LARGE SCALE MRNA]</scope>
    <source>
        <tissue evidence="25">Embryo</tissue>
    </source>
</reference>
<dbReference type="GO" id="GO:0005737">
    <property type="term" value="C:cytoplasm"/>
    <property type="evidence" value="ECO:0007669"/>
    <property type="project" value="UniProtKB-SubCell"/>
</dbReference>